<dbReference type="SUPFAM" id="SSF52540">
    <property type="entry name" value="P-loop containing nucleoside triphosphate hydrolases"/>
    <property type="match status" value="2"/>
</dbReference>
<dbReference type="eggNOG" id="KOG0741">
    <property type="taxonomic scope" value="Eukaryota"/>
</dbReference>
<dbReference type="InterPro" id="IPR003338">
    <property type="entry name" value="CDC4_N-term_subdom"/>
</dbReference>
<dbReference type="OrthoDB" id="9982946at2759"/>
<evidence type="ECO:0000313" key="17">
    <source>
        <dbReference type="Proteomes" id="UP000015241"/>
    </source>
</evidence>
<dbReference type="GO" id="GO:0043001">
    <property type="term" value="P:Golgi to plasma membrane protein transport"/>
    <property type="evidence" value="ECO:0007669"/>
    <property type="project" value="TreeGrafter"/>
</dbReference>
<evidence type="ECO:0000256" key="13">
    <source>
        <dbReference type="SAM" id="MobiDB-lite"/>
    </source>
</evidence>
<evidence type="ECO:0000256" key="10">
    <source>
        <dbReference type="ARBA" id="ARBA00056429"/>
    </source>
</evidence>
<dbReference type="FunFam" id="1.10.8.60:FF:000026">
    <property type="entry name" value="vesicle-fusing ATPase isoform X1"/>
    <property type="match status" value="1"/>
</dbReference>
<name>S8E611_FOMSC</name>
<protein>
    <recommendedName>
        <fullName evidence="11 12">Vesicular-fusion protein SEC18</fullName>
    </recommendedName>
</protein>
<dbReference type="SUPFAM" id="SSF50692">
    <property type="entry name" value="ADC-like"/>
    <property type="match status" value="1"/>
</dbReference>
<keyword evidence="17" id="KW-1185">Reference proteome</keyword>
<dbReference type="GO" id="GO:0006891">
    <property type="term" value="P:intra-Golgi vesicle-mediated transport"/>
    <property type="evidence" value="ECO:0007669"/>
    <property type="project" value="TreeGrafter"/>
</dbReference>
<organism evidence="16 17">
    <name type="scientific">Fomitopsis schrenkii</name>
    <name type="common">Brown rot fungus</name>
    <dbReference type="NCBI Taxonomy" id="2126942"/>
    <lineage>
        <taxon>Eukaryota</taxon>
        <taxon>Fungi</taxon>
        <taxon>Dikarya</taxon>
        <taxon>Basidiomycota</taxon>
        <taxon>Agaricomycotina</taxon>
        <taxon>Agaricomycetes</taxon>
        <taxon>Polyporales</taxon>
        <taxon>Fomitopsis</taxon>
    </lineage>
</organism>
<keyword evidence="4 12" id="KW-0963">Cytoplasm</keyword>
<evidence type="ECO:0000256" key="8">
    <source>
        <dbReference type="ARBA" id="ARBA00022892"/>
    </source>
</evidence>
<dbReference type="FunFam" id="3.40.50.300:FF:000187">
    <property type="entry name" value="Vesicular-fusion ATPase SEC18"/>
    <property type="match status" value="1"/>
</dbReference>
<dbReference type="InterPro" id="IPR003959">
    <property type="entry name" value="ATPase_AAA_core"/>
</dbReference>
<comment type="function">
    <text evidence="10 12">Required for vesicle-mediated transport. Catalyzes the fusion of transport vesicles within the Golgi cisternae. Is also required for transport from the endoplasmic reticulum to the Golgi stack. Seems to function as a fusion protein required for the delivery of cargo proteins to all compartments of the Golgi stack independent of vesicle origin.</text>
</comment>
<dbReference type="EMBL" id="KE504162">
    <property type="protein sequence ID" value="EPS98803.1"/>
    <property type="molecule type" value="Genomic_DNA"/>
</dbReference>
<dbReference type="InterPro" id="IPR027417">
    <property type="entry name" value="P-loop_NTPase"/>
</dbReference>
<evidence type="ECO:0000259" key="15">
    <source>
        <dbReference type="SMART" id="SM01073"/>
    </source>
</evidence>
<dbReference type="Gene3D" id="2.40.40.20">
    <property type="match status" value="1"/>
</dbReference>
<sequence>MSYFRSSSNTPQPGGQQPYARIPPEGSYRDQVPPGRSHRVPPRYDDPSQQEKRGYERHTPVSRGSYGVASAPSDALALSNCLIVHPSDFQQGQHVLVKQQFPLTTRHDNTGKLPPGTIGASATQRQWIGLSLTGDEVTVEPLSPAPTYLQSIDMEVGFIRRGHEVAEQYSADEMAHNFIKGFNGIVIAVGEILVFEFHGQNLKAVVKGLHNLELPPRAGVTEPRRAHAHVPHGVLMEKTDVTFIKAADSSVKIKSSARKAPPNAILAPNFKFEDMGIGGLDQEFSAIFRRAFASRVFPPALVEKLGITHVKGILLHGPPGTGKTLLARQIGKMLNAREPKIVNGPEILNKYVGASEENIRKLFADAEKEYKAKGDESGLHIIIFDELDAICKQRGSTGGGTGVGDSVVNQLLSKMDGVDQLNNILIIGMTNRLDMIDEALLRPGRLEVHMEISLPDERGRLQIISIHTSKMRQNGVMAPDVSLEELAALTKNFSGAEINGLVKSATSFAFSRHVKVGTLAGISDDIEDLRVNRDDFMNALDEVQPAFGVSKEELEQVVENGIIHFSSNIDDILRSGKLFVDQVRTSTRTPLVSVLLHGPPGSGKTALAATIAQASQYPFMKLLSPDSMVGFSEAQKVAAIHKVFADSYKSPLSVIVVDNIERLLDFTAIGPRFSNTVLQTLLVLLAKRPPKDRRLLIIATSSLRPVLTDLGISEAFDSEMRVPPISSLRAVVHVLDELEIFPNETERAQLINMMQQAGLGKMDAREDDTSSRLNIGVKKLLSIAEMARQEPDETAERLTQSLMGLGM</sequence>
<dbReference type="HOGENOM" id="CLU_008037_2_0_1"/>
<dbReference type="GO" id="GO:0005524">
    <property type="term" value="F:ATP binding"/>
    <property type="evidence" value="ECO:0007669"/>
    <property type="project" value="UniProtKB-UniRule"/>
</dbReference>
<evidence type="ECO:0000256" key="2">
    <source>
        <dbReference type="ARBA" id="ARBA00006914"/>
    </source>
</evidence>
<reference evidence="16 17" key="1">
    <citation type="journal article" date="2012" name="Science">
        <title>The Paleozoic origin of enzymatic lignin decomposition reconstructed from 31 fungal genomes.</title>
        <authorList>
            <person name="Floudas D."/>
            <person name="Binder M."/>
            <person name="Riley R."/>
            <person name="Barry K."/>
            <person name="Blanchette R.A."/>
            <person name="Henrissat B."/>
            <person name="Martinez A.T."/>
            <person name="Otillar R."/>
            <person name="Spatafora J.W."/>
            <person name="Yadav J.S."/>
            <person name="Aerts A."/>
            <person name="Benoit I."/>
            <person name="Boyd A."/>
            <person name="Carlson A."/>
            <person name="Copeland A."/>
            <person name="Coutinho P.M."/>
            <person name="de Vries R.P."/>
            <person name="Ferreira P."/>
            <person name="Findley K."/>
            <person name="Foster B."/>
            <person name="Gaskell J."/>
            <person name="Glotzer D."/>
            <person name="Gorecki P."/>
            <person name="Heitman J."/>
            <person name="Hesse C."/>
            <person name="Hori C."/>
            <person name="Igarashi K."/>
            <person name="Jurgens J.A."/>
            <person name="Kallen N."/>
            <person name="Kersten P."/>
            <person name="Kohler A."/>
            <person name="Kuees U."/>
            <person name="Kumar T.K.A."/>
            <person name="Kuo A."/>
            <person name="LaButti K."/>
            <person name="Larrondo L.F."/>
            <person name="Lindquist E."/>
            <person name="Ling A."/>
            <person name="Lombard V."/>
            <person name="Lucas S."/>
            <person name="Lundell T."/>
            <person name="Martin R."/>
            <person name="McLaughlin D.J."/>
            <person name="Morgenstern I."/>
            <person name="Morin E."/>
            <person name="Murat C."/>
            <person name="Nagy L.G."/>
            <person name="Nolan M."/>
            <person name="Ohm R.A."/>
            <person name="Patyshakuliyeva A."/>
            <person name="Rokas A."/>
            <person name="Ruiz-Duenas F.J."/>
            <person name="Sabat G."/>
            <person name="Salamov A."/>
            <person name="Samejima M."/>
            <person name="Schmutz J."/>
            <person name="Slot J.C."/>
            <person name="St John F."/>
            <person name="Stenlid J."/>
            <person name="Sun H."/>
            <person name="Sun S."/>
            <person name="Syed K."/>
            <person name="Tsang A."/>
            <person name="Wiebenga A."/>
            <person name="Young D."/>
            <person name="Pisabarro A."/>
            <person name="Eastwood D.C."/>
            <person name="Martin F."/>
            <person name="Cullen D."/>
            <person name="Grigoriev I.V."/>
            <person name="Hibbett D.S."/>
        </authorList>
    </citation>
    <scope>NUCLEOTIDE SEQUENCE</scope>
    <source>
        <strain evidence="17">FP-58527</strain>
    </source>
</reference>
<keyword evidence="12" id="KW-0378">Hydrolase</keyword>
<gene>
    <name evidence="16" type="ORF">FOMPIDRAFT_1037363</name>
</gene>
<accession>S8E611</accession>
<dbReference type="PANTHER" id="PTHR23078:SF3">
    <property type="entry name" value="VESICLE-FUSING ATPASE"/>
    <property type="match status" value="1"/>
</dbReference>
<dbReference type="Proteomes" id="UP000015241">
    <property type="component" value="Unassembled WGS sequence"/>
</dbReference>
<dbReference type="AlphaFoldDB" id="S8E611"/>
<evidence type="ECO:0000256" key="3">
    <source>
        <dbReference type="ARBA" id="ARBA00022448"/>
    </source>
</evidence>
<evidence type="ECO:0000256" key="12">
    <source>
        <dbReference type="RuleBase" id="RU367045"/>
    </source>
</evidence>
<dbReference type="SMART" id="SM00382">
    <property type="entry name" value="AAA"/>
    <property type="match status" value="2"/>
</dbReference>
<evidence type="ECO:0000256" key="4">
    <source>
        <dbReference type="ARBA" id="ARBA00022490"/>
    </source>
</evidence>
<evidence type="ECO:0000256" key="5">
    <source>
        <dbReference type="ARBA" id="ARBA00022737"/>
    </source>
</evidence>
<dbReference type="GO" id="GO:0016887">
    <property type="term" value="F:ATP hydrolysis activity"/>
    <property type="evidence" value="ECO:0007669"/>
    <property type="project" value="InterPro"/>
</dbReference>
<dbReference type="Pfam" id="PF02933">
    <property type="entry name" value="CDC48_2"/>
    <property type="match status" value="1"/>
</dbReference>
<feature type="compositionally biased region" description="Basic and acidic residues" evidence="13">
    <location>
        <begin position="42"/>
        <end position="59"/>
    </location>
</feature>
<keyword evidence="6 12" id="KW-0547">Nucleotide-binding</keyword>
<comment type="subcellular location">
    <subcellularLocation>
        <location evidence="1 12">Cytoplasm</location>
    </subcellularLocation>
</comment>
<evidence type="ECO:0000256" key="1">
    <source>
        <dbReference type="ARBA" id="ARBA00004496"/>
    </source>
</evidence>
<dbReference type="InterPro" id="IPR041569">
    <property type="entry name" value="AAA_lid_3"/>
</dbReference>
<dbReference type="Gene3D" id="1.10.8.60">
    <property type="match status" value="2"/>
</dbReference>
<evidence type="ECO:0000256" key="11">
    <source>
        <dbReference type="ARBA" id="ARBA00068637"/>
    </source>
</evidence>
<dbReference type="GO" id="GO:0035494">
    <property type="term" value="P:SNARE complex disassembly"/>
    <property type="evidence" value="ECO:0007669"/>
    <property type="project" value="InterPro"/>
</dbReference>
<dbReference type="FunFam" id="3.40.50.300:FF:000166">
    <property type="entry name" value="vesicle-fusing ATPase isoform X1"/>
    <property type="match status" value="1"/>
</dbReference>
<dbReference type="FunCoup" id="S8E611">
    <property type="interactions" value="437"/>
</dbReference>
<dbReference type="Gene3D" id="3.10.330.10">
    <property type="match status" value="1"/>
</dbReference>
<feature type="region of interest" description="Disordered" evidence="13">
    <location>
        <begin position="1"/>
        <end position="69"/>
    </location>
</feature>
<dbReference type="InParanoid" id="S8E611"/>
<dbReference type="InterPro" id="IPR003960">
    <property type="entry name" value="ATPase_AAA_CS"/>
</dbReference>
<dbReference type="CDD" id="cd00009">
    <property type="entry name" value="AAA"/>
    <property type="match status" value="1"/>
</dbReference>
<evidence type="ECO:0000259" key="14">
    <source>
        <dbReference type="SMART" id="SM00382"/>
    </source>
</evidence>
<keyword evidence="5" id="KW-0677">Repeat</keyword>
<keyword evidence="7 12" id="KW-0067">ATP-binding</keyword>
<dbReference type="SUPFAM" id="SSF54585">
    <property type="entry name" value="Cdc48 domain 2-like"/>
    <property type="match status" value="1"/>
</dbReference>
<dbReference type="InterPro" id="IPR029067">
    <property type="entry name" value="CDC48_domain_2-like_sf"/>
</dbReference>
<feature type="domain" description="CDC48 N-terminal subdomain" evidence="15">
    <location>
        <begin position="65"/>
        <end position="145"/>
    </location>
</feature>
<dbReference type="Pfam" id="PF00004">
    <property type="entry name" value="AAA"/>
    <property type="match status" value="2"/>
</dbReference>
<feature type="domain" description="AAA+ ATPase" evidence="14">
    <location>
        <begin position="309"/>
        <end position="456"/>
    </location>
</feature>
<dbReference type="GO" id="GO:0005795">
    <property type="term" value="C:Golgi stack"/>
    <property type="evidence" value="ECO:0007669"/>
    <property type="project" value="TreeGrafter"/>
</dbReference>
<evidence type="ECO:0000256" key="6">
    <source>
        <dbReference type="ARBA" id="ARBA00022741"/>
    </source>
</evidence>
<keyword evidence="8 12" id="KW-0931">ER-Golgi transport</keyword>
<keyword evidence="9 12" id="KW-0653">Protein transport</keyword>
<dbReference type="Pfam" id="PF17862">
    <property type="entry name" value="AAA_lid_3"/>
    <property type="match status" value="1"/>
</dbReference>
<evidence type="ECO:0000256" key="9">
    <source>
        <dbReference type="ARBA" id="ARBA00022927"/>
    </source>
</evidence>
<dbReference type="InterPro" id="IPR009010">
    <property type="entry name" value="Asp_de-COase-like_dom_sf"/>
</dbReference>
<evidence type="ECO:0000313" key="16">
    <source>
        <dbReference type="EMBL" id="EPS98803.1"/>
    </source>
</evidence>
<keyword evidence="3 12" id="KW-0813">Transport</keyword>
<evidence type="ECO:0000256" key="7">
    <source>
        <dbReference type="ARBA" id="ARBA00022840"/>
    </source>
</evidence>
<feature type="domain" description="AAA+ ATPase" evidence="14">
    <location>
        <begin position="590"/>
        <end position="726"/>
    </location>
</feature>
<dbReference type="Gene3D" id="3.40.50.300">
    <property type="entry name" value="P-loop containing nucleotide triphosphate hydrolases"/>
    <property type="match status" value="2"/>
</dbReference>
<dbReference type="InterPro" id="IPR003593">
    <property type="entry name" value="AAA+_ATPase"/>
</dbReference>
<comment type="similarity">
    <text evidence="2 12">Belongs to the AAA ATPase family.</text>
</comment>
<dbReference type="SMART" id="SM01073">
    <property type="entry name" value="CDC48_N"/>
    <property type="match status" value="1"/>
</dbReference>
<dbReference type="InterPro" id="IPR039812">
    <property type="entry name" value="Vesicle-fus_ATPase"/>
</dbReference>
<dbReference type="InterPro" id="IPR004201">
    <property type="entry name" value="Cdc48_dom2"/>
</dbReference>
<feature type="compositionally biased region" description="Polar residues" evidence="13">
    <location>
        <begin position="1"/>
        <end position="15"/>
    </location>
</feature>
<dbReference type="FunFam" id="2.40.40.20:FF:000012">
    <property type="entry name" value="Vesicle-fusing ATPase protein"/>
    <property type="match status" value="1"/>
</dbReference>
<dbReference type="STRING" id="743788.S8E611"/>
<proteinExistence type="inferred from homology"/>
<dbReference type="PANTHER" id="PTHR23078">
    <property type="entry name" value="VESICULAR-FUSION PROTEIN NSF"/>
    <property type="match status" value="1"/>
</dbReference>
<dbReference type="PROSITE" id="PS00674">
    <property type="entry name" value="AAA"/>
    <property type="match status" value="1"/>
</dbReference>